<dbReference type="PROSITE" id="PS50240">
    <property type="entry name" value="TRYPSIN_DOM"/>
    <property type="match status" value="1"/>
</dbReference>
<dbReference type="PANTHER" id="PTHR24264:SF65">
    <property type="entry name" value="SRCR DOMAIN-CONTAINING PROTEIN"/>
    <property type="match status" value="1"/>
</dbReference>
<dbReference type="GO" id="GO:0008236">
    <property type="term" value="F:serine-type peptidase activity"/>
    <property type="evidence" value="ECO:0000318"/>
    <property type="project" value="GO_Central"/>
</dbReference>
<sequence>VVGGDEAKAGQFPWQIALLFKRQQYCGGALVHERWVVTGAHCFSKDWNVTLGEYNLAVNESFEQRRGVKSITVHEHYKSMWFEGITDTPPMFDIALIELDRPVVFNFHVQPICIMRPNISFKWNTACFISGWGHTRWNGSQPNVLNFVMVPLVSHATCNKPLSYNGTIHETALCAGYERGLKDSCEFDSGGPLACQKGGRYYAVGLVSWGDECARAHKFGVYSRMAKLTPWMVNKIAEKEMATKKAVRKG</sequence>
<feature type="non-terminal residue" evidence="8">
    <location>
        <position position="250"/>
    </location>
</feature>
<keyword evidence="3" id="KW-0645">Protease</keyword>
<evidence type="ECO:0000313" key="9">
    <source>
        <dbReference type="Proteomes" id="UP000001593"/>
    </source>
</evidence>
<dbReference type="MEROPS" id="S01.214"/>
<evidence type="ECO:0000256" key="6">
    <source>
        <dbReference type="ARBA" id="ARBA00023157"/>
    </source>
</evidence>
<dbReference type="PhylomeDB" id="A7SB63"/>
<dbReference type="SUPFAM" id="SSF50494">
    <property type="entry name" value="Trypsin-like serine proteases"/>
    <property type="match status" value="1"/>
</dbReference>
<dbReference type="CDD" id="cd00190">
    <property type="entry name" value="Tryp_SPc"/>
    <property type="match status" value="1"/>
</dbReference>
<dbReference type="AlphaFoldDB" id="A7SB63"/>
<dbReference type="STRING" id="45351.A7SB63"/>
<keyword evidence="6" id="KW-1015">Disulfide bond</keyword>
<keyword evidence="9" id="KW-1185">Reference proteome</keyword>
<dbReference type="GO" id="GO:0005576">
    <property type="term" value="C:extracellular region"/>
    <property type="evidence" value="ECO:0007669"/>
    <property type="project" value="UniProtKB-SubCell"/>
</dbReference>
<evidence type="ECO:0000256" key="1">
    <source>
        <dbReference type="ARBA" id="ARBA00004613"/>
    </source>
</evidence>
<reference evidence="8 9" key="1">
    <citation type="journal article" date="2007" name="Science">
        <title>Sea anemone genome reveals ancestral eumetazoan gene repertoire and genomic organization.</title>
        <authorList>
            <person name="Putnam N.H."/>
            <person name="Srivastava M."/>
            <person name="Hellsten U."/>
            <person name="Dirks B."/>
            <person name="Chapman J."/>
            <person name="Salamov A."/>
            <person name="Terry A."/>
            <person name="Shapiro H."/>
            <person name="Lindquist E."/>
            <person name="Kapitonov V.V."/>
            <person name="Jurka J."/>
            <person name="Genikhovich G."/>
            <person name="Grigoriev I.V."/>
            <person name="Lucas S.M."/>
            <person name="Steele R.E."/>
            <person name="Finnerty J.R."/>
            <person name="Technau U."/>
            <person name="Martindale M.Q."/>
            <person name="Rokhsar D.S."/>
        </authorList>
    </citation>
    <scope>NUCLEOTIDE SEQUENCE [LARGE SCALE GENOMIC DNA]</scope>
    <source>
        <strain evidence="9">CH2 X CH6</strain>
    </source>
</reference>
<protein>
    <recommendedName>
        <fullName evidence="7">Peptidase S1 domain-containing protein</fullName>
    </recommendedName>
</protein>
<keyword evidence="2" id="KW-0964">Secreted</keyword>
<evidence type="ECO:0000259" key="7">
    <source>
        <dbReference type="PROSITE" id="PS50240"/>
    </source>
</evidence>
<dbReference type="InterPro" id="IPR001254">
    <property type="entry name" value="Trypsin_dom"/>
</dbReference>
<organism evidence="8 9">
    <name type="scientific">Nematostella vectensis</name>
    <name type="common">Starlet sea anemone</name>
    <dbReference type="NCBI Taxonomy" id="45351"/>
    <lineage>
        <taxon>Eukaryota</taxon>
        <taxon>Metazoa</taxon>
        <taxon>Cnidaria</taxon>
        <taxon>Anthozoa</taxon>
        <taxon>Hexacorallia</taxon>
        <taxon>Actiniaria</taxon>
        <taxon>Edwardsiidae</taxon>
        <taxon>Nematostella</taxon>
    </lineage>
</organism>
<dbReference type="InterPro" id="IPR009003">
    <property type="entry name" value="Peptidase_S1_PA"/>
</dbReference>
<evidence type="ECO:0000256" key="3">
    <source>
        <dbReference type="ARBA" id="ARBA00022670"/>
    </source>
</evidence>
<dbReference type="HOGENOM" id="CLU_006842_7_0_1"/>
<dbReference type="OMA" id="MWFEGIT"/>
<dbReference type="Proteomes" id="UP000001593">
    <property type="component" value="Unassembled WGS sequence"/>
</dbReference>
<evidence type="ECO:0000256" key="4">
    <source>
        <dbReference type="ARBA" id="ARBA00022801"/>
    </source>
</evidence>
<accession>A7SB63</accession>
<dbReference type="EMBL" id="DS469614">
    <property type="protein sequence ID" value="EDO39061.1"/>
    <property type="molecule type" value="Genomic_DNA"/>
</dbReference>
<name>A7SB63_NEMVE</name>
<evidence type="ECO:0000313" key="8">
    <source>
        <dbReference type="EMBL" id="EDO39061.1"/>
    </source>
</evidence>
<dbReference type="InterPro" id="IPR043504">
    <property type="entry name" value="Peptidase_S1_PA_chymotrypsin"/>
</dbReference>
<evidence type="ECO:0000256" key="5">
    <source>
        <dbReference type="ARBA" id="ARBA00022825"/>
    </source>
</evidence>
<dbReference type="GO" id="GO:0004252">
    <property type="term" value="F:serine-type endopeptidase activity"/>
    <property type="evidence" value="ECO:0007669"/>
    <property type="project" value="InterPro"/>
</dbReference>
<dbReference type="InterPro" id="IPR001314">
    <property type="entry name" value="Peptidase_S1A"/>
</dbReference>
<dbReference type="Pfam" id="PF00089">
    <property type="entry name" value="Trypsin"/>
    <property type="match status" value="1"/>
</dbReference>
<gene>
    <name evidence="8" type="ORF">NEMVEDRAFT_v1g111870</name>
</gene>
<dbReference type="InParanoid" id="A7SB63"/>
<feature type="domain" description="Peptidase S1" evidence="7">
    <location>
        <begin position="1"/>
        <end position="237"/>
    </location>
</feature>
<proteinExistence type="predicted"/>
<dbReference type="FunFam" id="2.40.10.10:FF:000003">
    <property type="entry name" value="Transmembrane serine protease 3"/>
    <property type="match status" value="1"/>
</dbReference>
<dbReference type="PRINTS" id="PR00722">
    <property type="entry name" value="CHYMOTRYPSIN"/>
</dbReference>
<dbReference type="SMART" id="SM00020">
    <property type="entry name" value="Tryp_SPc"/>
    <property type="match status" value="1"/>
</dbReference>
<dbReference type="InterPro" id="IPR050127">
    <property type="entry name" value="Serine_Proteases_S1"/>
</dbReference>
<evidence type="ECO:0000256" key="2">
    <source>
        <dbReference type="ARBA" id="ARBA00022525"/>
    </source>
</evidence>
<dbReference type="GO" id="GO:0006508">
    <property type="term" value="P:proteolysis"/>
    <property type="evidence" value="ECO:0007669"/>
    <property type="project" value="UniProtKB-KW"/>
</dbReference>
<comment type="subcellular location">
    <subcellularLocation>
        <location evidence="1">Secreted</location>
    </subcellularLocation>
</comment>
<keyword evidence="4" id="KW-0378">Hydrolase</keyword>
<dbReference type="Gene3D" id="2.40.10.10">
    <property type="entry name" value="Trypsin-like serine proteases"/>
    <property type="match status" value="1"/>
</dbReference>
<dbReference type="PANTHER" id="PTHR24264">
    <property type="entry name" value="TRYPSIN-RELATED"/>
    <property type="match status" value="1"/>
</dbReference>
<keyword evidence="5" id="KW-0720">Serine protease</keyword>
<dbReference type="eggNOG" id="KOG3627">
    <property type="taxonomic scope" value="Eukaryota"/>
</dbReference>